<name>A0A834FJJ9_ORYME</name>
<keyword evidence="5 9" id="KW-0675">Receptor</keyword>
<dbReference type="PANTHER" id="PTHR24225:SF72">
    <property type="entry name" value="G-PROTEIN COUPLED RECEPTORS FAMILY 1 PROFILE DOMAIN-CONTAINING PROTEIN-RELATED"/>
    <property type="match status" value="1"/>
</dbReference>
<evidence type="ECO:0000256" key="3">
    <source>
        <dbReference type="ARBA" id="ARBA00022553"/>
    </source>
</evidence>
<accession>A0A834FJJ9</accession>
<evidence type="ECO:0000256" key="4">
    <source>
        <dbReference type="ARBA" id="ARBA00023040"/>
    </source>
</evidence>
<evidence type="ECO:0000313" key="9">
    <source>
        <dbReference type="EMBL" id="KAF6735268.1"/>
    </source>
</evidence>
<organism evidence="9 10">
    <name type="scientific">Oryzias melastigma</name>
    <name type="common">Marine medaka</name>
    <dbReference type="NCBI Taxonomy" id="30732"/>
    <lineage>
        <taxon>Eukaryota</taxon>
        <taxon>Metazoa</taxon>
        <taxon>Chordata</taxon>
        <taxon>Craniata</taxon>
        <taxon>Vertebrata</taxon>
        <taxon>Euteleostomi</taxon>
        <taxon>Actinopterygii</taxon>
        <taxon>Neopterygii</taxon>
        <taxon>Teleostei</taxon>
        <taxon>Neoteleostei</taxon>
        <taxon>Acanthomorphata</taxon>
        <taxon>Ovalentaria</taxon>
        <taxon>Atherinomorphae</taxon>
        <taxon>Beloniformes</taxon>
        <taxon>Adrianichthyidae</taxon>
        <taxon>Oryziinae</taxon>
        <taxon>Oryzias</taxon>
    </lineage>
</organism>
<dbReference type="GO" id="GO:0007200">
    <property type="term" value="P:phospholipase C-activating G protein-coupled receptor signaling pathway"/>
    <property type="evidence" value="ECO:0007669"/>
    <property type="project" value="TreeGrafter"/>
</dbReference>
<dbReference type="PANTHER" id="PTHR24225">
    <property type="entry name" value="CHEMOTACTIC RECEPTOR"/>
    <property type="match status" value="1"/>
</dbReference>
<dbReference type="InterPro" id="IPR000826">
    <property type="entry name" value="Formyl_rcpt-rel"/>
</dbReference>
<evidence type="ECO:0000256" key="1">
    <source>
        <dbReference type="ARBA" id="ARBA00004651"/>
    </source>
</evidence>
<keyword evidence="7" id="KW-0807">Transducer</keyword>
<gene>
    <name evidence="9" type="ORF">FQA47_021996</name>
</gene>
<protein>
    <submittedName>
        <fullName evidence="9">Prostaglandin D2 receptor 2</fullName>
    </submittedName>
</protein>
<dbReference type="AlphaFoldDB" id="A0A834FJJ9"/>
<evidence type="ECO:0000313" key="10">
    <source>
        <dbReference type="Proteomes" id="UP000646548"/>
    </source>
</evidence>
<proteinExistence type="predicted"/>
<sequence length="103" mass="11600">MEVMAPSNHPVKKFTEKALPVAATIAFLNAVFNPILYVFSCPDLCLKIRHSFGAVMESVLAEDLVEFTRRRSTLRTSHSELVARKKNSIANLPPKTEEQEEKD</sequence>
<dbReference type="GO" id="GO:0004930">
    <property type="term" value="F:G protein-coupled receptor activity"/>
    <property type="evidence" value="ECO:0007669"/>
    <property type="project" value="UniProtKB-KW"/>
</dbReference>
<comment type="caution">
    <text evidence="9">The sequence shown here is derived from an EMBL/GenBank/DDBJ whole genome shotgun (WGS) entry which is preliminary data.</text>
</comment>
<dbReference type="EMBL" id="WKFB01000113">
    <property type="protein sequence ID" value="KAF6735268.1"/>
    <property type="molecule type" value="Genomic_DNA"/>
</dbReference>
<evidence type="ECO:0000256" key="7">
    <source>
        <dbReference type="ARBA" id="ARBA00023224"/>
    </source>
</evidence>
<keyword evidence="6" id="KW-0325">Glycoprotein</keyword>
<comment type="subcellular location">
    <subcellularLocation>
        <location evidence="1">Cell membrane</location>
        <topology evidence="1">Multi-pass membrane protein</topology>
    </subcellularLocation>
</comment>
<keyword evidence="3" id="KW-0597">Phosphoprotein</keyword>
<evidence type="ECO:0000256" key="5">
    <source>
        <dbReference type="ARBA" id="ARBA00023170"/>
    </source>
</evidence>
<dbReference type="GO" id="GO:0007204">
    <property type="term" value="P:positive regulation of cytosolic calcium ion concentration"/>
    <property type="evidence" value="ECO:0007669"/>
    <property type="project" value="TreeGrafter"/>
</dbReference>
<dbReference type="Proteomes" id="UP000646548">
    <property type="component" value="Unassembled WGS sequence"/>
</dbReference>
<keyword evidence="8" id="KW-1133">Transmembrane helix</keyword>
<evidence type="ECO:0000256" key="8">
    <source>
        <dbReference type="SAM" id="Phobius"/>
    </source>
</evidence>
<reference evidence="9" key="1">
    <citation type="journal article" name="BMC Genomics">
        <title>Long-read sequencing and de novo genome assembly of marine medaka (Oryzias melastigma).</title>
        <authorList>
            <person name="Liang P."/>
            <person name="Saqib H.S.A."/>
            <person name="Ni X."/>
            <person name="Shen Y."/>
        </authorList>
    </citation>
    <scope>NUCLEOTIDE SEQUENCE</scope>
    <source>
        <strain evidence="9">Bigg-433</strain>
    </source>
</reference>
<evidence type="ECO:0000256" key="6">
    <source>
        <dbReference type="ARBA" id="ARBA00023180"/>
    </source>
</evidence>
<evidence type="ECO:0000256" key="2">
    <source>
        <dbReference type="ARBA" id="ARBA00022475"/>
    </source>
</evidence>
<keyword evidence="8" id="KW-0472">Membrane</keyword>
<keyword evidence="4" id="KW-0297">G-protein coupled receptor</keyword>
<keyword evidence="8" id="KW-0812">Transmembrane</keyword>
<dbReference type="GO" id="GO:0006954">
    <property type="term" value="P:inflammatory response"/>
    <property type="evidence" value="ECO:0007669"/>
    <property type="project" value="TreeGrafter"/>
</dbReference>
<keyword evidence="2" id="KW-1003">Cell membrane</keyword>
<feature type="transmembrane region" description="Helical" evidence="8">
    <location>
        <begin position="20"/>
        <end position="39"/>
    </location>
</feature>
<dbReference type="GO" id="GO:0004875">
    <property type="term" value="F:complement receptor activity"/>
    <property type="evidence" value="ECO:0007669"/>
    <property type="project" value="TreeGrafter"/>
</dbReference>
<dbReference type="GO" id="GO:0005886">
    <property type="term" value="C:plasma membrane"/>
    <property type="evidence" value="ECO:0007669"/>
    <property type="project" value="UniProtKB-SubCell"/>
</dbReference>